<dbReference type="PROSITE" id="PS50943">
    <property type="entry name" value="HTH_CROC1"/>
    <property type="match status" value="1"/>
</dbReference>
<evidence type="ECO:0000259" key="1">
    <source>
        <dbReference type="PROSITE" id="PS50943"/>
    </source>
</evidence>
<sequence length="247" mass="27526">MSRCSVWRVTGDGGDGGAEVGFDQLVGANIRAYRTAIGMSQLELAEALGRSLGERVHQQTILKIEKGTRPLRFSEARAVAKVLGVQDYMLLAGREDRAARGLLLQLNKDFRGHRKALKEFAADLAPQLVDLALLMAALDQESASDEDGRTADLGPMKAWAESWLLTNWGRELNREIMSTLRKQEFMTDLRDEFKGDSYREVLDRVRGTELRPIHPSISQLAMLDALKYRPAPPDGLDDFDDLDDPDA</sequence>
<dbReference type="GO" id="GO:0003677">
    <property type="term" value="F:DNA binding"/>
    <property type="evidence" value="ECO:0007669"/>
    <property type="project" value="InterPro"/>
</dbReference>
<organism evidence="2 3">
    <name type="scientific">Mycolicibacterium gilvum</name>
    <dbReference type="NCBI Taxonomy" id="1804"/>
    <lineage>
        <taxon>Bacteria</taxon>
        <taxon>Bacillati</taxon>
        <taxon>Actinomycetota</taxon>
        <taxon>Actinomycetes</taxon>
        <taxon>Mycobacteriales</taxon>
        <taxon>Mycobacteriaceae</taxon>
        <taxon>Mycolicibacterium</taxon>
    </lineage>
</organism>
<dbReference type="InterPro" id="IPR001387">
    <property type="entry name" value="Cro/C1-type_HTH"/>
</dbReference>
<dbReference type="AlphaFoldDB" id="A0A378SH49"/>
<dbReference type="SUPFAM" id="SSF47413">
    <property type="entry name" value="lambda repressor-like DNA-binding domains"/>
    <property type="match status" value="1"/>
</dbReference>
<name>A0A378SH49_9MYCO</name>
<proteinExistence type="predicted"/>
<dbReference type="Proteomes" id="UP000254291">
    <property type="component" value="Unassembled WGS sequence"/>
</dbReference>
<reference evidence="2 3" key="1">
    <citation type="submission" date="2018-06" db="EMBL/GenBank/DDBJ databases">
        <authorList>
            <consortium name="Pathogen Informatics"/>
            <person name="Doyle S."/>
        </authorList>
    </citation>
    <scope>NUCLEOTIDE SEQUENCE [LARGE SCALE GENOMIC DNA]</scope>
    <source>
        <strain evidence="2 3">NCTC10742</strain>
    </source>
</reference>
<evidence type="ECO:0000313" key="2">
    <source>
        <dbReference type="EMBL" id="STZ41705.1"/>
    </source>
</evidence>
<gene>
    <name evidence="2" type="ORF">NCTC10742_00912</name>
</gene>
<dbReference type="Pfam" id="PF01381">
    <property type="entry name" value="HTH_3"/>
    <property type="match status" value="1"/>
</dbReference>
<dbReference type="SMART" id="SM00530">
    <property type="entry name" value="HTH_XRE"/>
    <property type="match status" value="1"/>
</dbReference>
<dbReference type="EMBL" id="UGQM01000001">
    <property type="protein sequence ID" value="STZ41705.1"/>
    <property type="molecule type" value="Genomic_DNA"/>
</dbReference>
<dbReference type="CDD" id="cd00093">
    <property type="entry name" value="HTH_XRE"/>
    <property type="match status" value="1"/>
</dbReference>
<accession>A0A378SH49</accession>
<evidence type="ECO:0000313" key="3">
    <source>
        <dbReference type="Proteomes" id="UP000254291"/>
    </source>
</evidence>
<feature type="domain" description="HTH cro/C1-type" evidence="1">
    <location>
        <begin position="30"/>
        <end position="89"/>
    </location>
</feature>
<dbReference type="InterPro" id="IPR010982">
    <property type="entry name" value="Lambda_DNA-bd_dom_sf"/>
</dbReference>
<protein>
    <submittedName>
        <fullName evidence="2">Prophage regulatory ptotein</fullName>
    </submittedName>
</protein>
<dbReference type="Gene3D" id="1.10.260.40">
    <property type="entry name" value="lambda repressor-like DNA-binding domains"/>
    <property type="match status" value="1"/>
</dbReference>